<dbReference type="EMBL" id="JBHUJB010000037">
    <property type="protein sequence ID" value="MFD2159152.1"/>
    <property type="molecule type" value="Genomic_DNA"/>
</dbReference>
<dbReference type="PANTHER" id="PTHR12788">
    <property type="entry name" value="PROTEIN-TYROSINE SULFOTRANSFERASE 2"/>
    <property type="match status" value="1"/>
</dbReference>
<dbReference type="Pfam" id="PF13469">
    <property type="entry name" value="Sulfotransfer_3"/>
    <property type="match status" value="1"/>
</dbReference>
<keyword evidence="1 2" id="KW-0808">Transferase</keyword>
<dbReference type="EC" id="2.8.2.-" evidence="2"/>
<evidence type="ECO:0000313" key="2">
    <source>
        <dbReference type="EMBL" id="MFD2159152.1"/>
    </source>
</evidence>
<reference evidence="3" key="1">
    <citation type="journal article" date="2019" name="Int. J. Syst. Evol. Microbiol.">
        <title>The Global Catalogue of Microorganisms (GCM) 10K type strain sequencing project: providing services to taxonomists for standard genome sequencing and annotation.</title>
        <authorList>
            <consortium name="The Broad Institute Genomics Platform"/>
            <consortium name="The Broad Institute Genome Sequencing Center for Infectious Disease"/>
            <person name="Wu L."/>
            <person name="Ma J."/>
        </authorList>
    </citation>
    <scope>NUCLEOTIDE SEQUENCE [LARGE SCALE GENOMIC DNA]</scope>
    <source>
        <strain evidence="3">CCUG 57942</strain>
    </source>
</reference>
<gene>
    <name evidence="2" type="ORF">ACFSW8_09610</name>
</gene>
<dbReference type="SUPFAM" id="SSF48452">
    <property type="entry name" value="TPR-like"/>
    <property type="match status" value="1"/>
</dbReference>
<organism evidence="2 3">
    <name type="scientific">Rubritalea tangerina</name>
    <dbReference type="NCBI Taxonomy" id="430798"/>
    <lineage>
        <taxon>Bacteria</taxon>
        <taxon>Pseudomonadati</taxon>
        <taxon>Verrucomicrobiota</taxon>
        <taxon>Verrucomicrobiia</taxon>
        <taxon>Verrucomicrobiales</taxon>
        <taxon>Rubritaleaceae</taxon>
        <taxon>Rubritalea</taxon>
    </lineage>
</organism>
<dbReference type="Proteomes" id="UP001597389">
    <property type="component" value="Unassembled WGS sequence"/>
</dbReference>
<dbReference type="InterPro" id="IPR027417">
    <property type="entry name" value="P-loop_NTPase"/>
</dbReference>
<dbReference type="SUPFAM" id="SSF52540">
    <property type="entry name" value="P-loop containing nucleoside triphosphate hydrolases"/>
    <property type="match status" value="1"/>
</dbReference>
<dbReference type="InterPro" id="IPR026634">
    <property type="entry name" value="TPST-like"/>
</dbReference>
<accession>A0ABW4ZBC9</accession>
<dbReference type="Gene3D" id="3.40.50.300">
    <property type="entry name" value="P-loop containing nucleotide triphosphate hydrolases"/>
    <property type="match status" value="1"/>
</dbReference>
<dbReference type="PANTHER" id="PTHR12788:SF10">
    <property type="entry name" value="PROTEIN-TYROSINE SULFOTRANSFERASE"/>
    <property type="match status" value="1"/>
</dbReference>
<name>A0ABW4ZBC9_9BACT</name>
<evidence type="ECO:0000256" key="1">
    <source>
        <dbReference type="ARBA" id="ARBA00022679"/>
    </source>
</evidence>
<dbReference type="Gene3D" id="1.25.40.10">
    <property type="entry name" value="Tetratricopeptide repeat domain"/>
    <property type="match status" value="1"/>
</dbReference>
<protein>
    <submittedName>
        <fullName evidence="2">Sulfotransferase family protein</fullName>
        <ecNumber evidence="2">2.8.2.-</ecNumber>
    </submittedName>
</protein>
<evidence type="ECO:0000313" key="3">
    <source>
        <dbReference type="Proteomes" id="UP001597389"/>
    </source>
</evidence>
<proteinExistence type="predicted"/>
<dbReference type="InterPro" id="IPR011990">
    <property type="entry name" value="TPR-like_helical_dom_sf"/>
</dbReference>
<dbReference type="GO" id="GO:0016740">
    <property type="term" value="F:transferase activity"/>
    <property type="evidence" value="ECO:0007669"/>
    <property type="project" value="UniProtKB-KW"/>
</dbReference>
<comment type="caution">
    <text evidence="2">The sequence shown here is derived from an EMBL/GenBank/DDBJ whole genome shotgun (WGS) entry which is preliminary data.</text>
</comment>
<keyword evidence="3" id="KW-1185">Reference proteome</keyword>
<sequence length="490" mass="55707">MKGLAEHKKACDLWQRGKRNIALKKHEKACQLSPNNPVFLRHYAFALMQVHEPAKSAQVMLHALDCAWREPSHLIDTCVTARSAQLYDLIYNFLTEKKLPDPIKYFYADALDRRGMSADALSLIQTIPEPKRLAFPFLQLLFAQLLVRNKQYAEAKSVIDTINTEQLPTPLQAELHYTRASIHDKLNAPTPAFQELRQAKALLLKQQAATPTLAQQALTLNRAILPISAKESTPAPNPPVILCGHPRSGTTLIEQVLDSHPSVLSVEEQDCFFSQVATPLHTSQTSPLELAAHLTNLTDSEISAYKNDYLEKLHRYLPEPNNKRVVDKFPDLSTTLGLYRKVVPEGKMIIALRDPRDVVLSCYFQNLPLNPASAPYLQLKSAAEKYIATIQCWLESKEHFTDGWIETRYEDWVHNTEKEAKRVLSFLELDWDPTVLSFHTRHKTVSSPTYADVAQPIYTRSIGRWQHYQKQLDPILDTLDPICQQLGYST</sequence>
<dbReference type="RefSeq" id="WP_377178079.1">
    <property type="nucleotide sequence ID" value="NZ_JBHUJB010000037.1"/>
</dbReference>